<feature type="active site" description="Acyl-ester intermediate" evidence="3">
    <location>
        <position position="235"/>
    </location>
</feature>
<dbReference type="SUPFAM" id="SSF75304">
    <property type="entry name" value="Amidase signature (AS) enzymes"/>
    <property type="match status" value="1"/>
</dbReference>
<dbReference type="PANTHER" id="PTHR46072">
    <property type="entry name" value="AMIDASE-RELATED-RELATED"/>
    <property type="match status" value="1"/>
</dbReference>
<dbReference type="Proteomes" id="UP000803884">
    <property type="component" value="Unassembled WGS sequence"/>
</dbReference>
<dbReference type="PIRSF" id="PIRSF001221">
    <property type="entry name" value="Amidase_fungi"/>
    <property type="match status" value="1"/>
</dbReference>
<feature type="binding site" evidence="4">
    <location>
        <begin position="232"/>
        <end position="235"/>
    </location>
    <ligand>
        <name>substrate</name>
    </ligand>
</feature>
<feature type="active site" description="Charge relay system" evidence="3">
    <location>
        <position position="136"/>
    </location>
</feature>
<feature type="domain" description="Amidase" evidence="5">
    <location>
        <begin position="81"/>
        <end position="572"/>
    </location>
</feature>
<sequence>MEQQELEPWRDIAARKKAEQLDRIPEAWRLPDSTDLDKSNILQIPRQSGSLSDIELQITEEYDASELVDELANGNLTSEAVATAFCKRAAIAQQLTNCLTEILFDDAIARAKELDAHFDRTGKPFGPLHGLPISLKDTFQIKGYDASLGVAALCFKPSTTNSALVEHLLSMGAILYCKTNIPQTMMALDSHNNIFGRVRNPAHKDLTPGGSSGGEGALICLHGSPLGIGTDVGGSIRVPALCNGLYGIKPSHGRVPYAGQQGGLPAGSSKLGIEVTAGPIAHSIRDCEMLLRVVGENQPWLFDPDVIPQAWDQQSSVHNQLTSPRRKHQHPLRIGIVRTDGHVTPLPPVQRMLDEVAKVLRLQPSTHLTSIEVVELDLSSLLNKCIKTSNGLFSIDGTNTWFDLLEAQSEPLSPWLKDRIRRREPKTAAEITKLQGQKLDLQTRSLDIWRESGGFWVADPSSSTTLSSRKQSIDREIDVFICPAAPHPIPPTDRWNDVNYTAAFNLLDLPAGIIPVRSVSAEDLACEIGSSEPLNGWDKINRGLWGEEERKLYKGSVLSVQVVAPKLQERRLVEAMAVIDEALKRGKRKGAKGSKL</sequence>
<reference evidence="6 7" key="1">
    <citation type="journal article" date="2020" name="Microbiol. Resour. Announc.">
        <title>Draft Genome Sequence of a Cladosporium Species Isolated from the Mesophotic Ascidian Didemnum maculosum.</title>
        <authorList>
            <person name="Gioti A."/>
            <person name="Siaperas R."/>
            <person name="Nikolaivits E."/>
            <person name="Le Goff G."/>
            <person name="Ouazzani J."/>
            <person name="Kotoulas G."/>
            <person name="Topakas E."/>
        </authorList>
    </citation>
    <scope>NUCLEOTIDE SEQUENCE [LARGE SCALE GENOMIC DNA]</scope>
    <source>
        <strain evidence="6 7">TM138-S3</strain>
    </source>
</reference>
<evidence type="ECO:0000259" key="5">
    <source>
        <dbReference type="Pfam" id="PF01425"/>
    </source>
</evidence>
<organism evidence="6 7">
    <name type="scientific">Cladosporium halotolerans</name>
    <dbReference type="NCBI Taxonomy" id="1052096"/>
    <lineage>
        <taxon>Eukaryota</taxon>
        <taxon>Fungi</taxon>
        <taxon>Dikarya</taxon>
        <taxon>Ascomycota</taxon>
        <taxon>Pezizomycotina</taxon>
        <taxon>Dothideomycetes</taxon>
        <taxon>Dothideomycetidae</taxon>
        <taxon>Cladosporiales</taxon>
        <taxon>Cladosporiaceae</taxon>
        <taxon>Cladosporium</taxon>
    </lineage>
</organism>
<evidence type="ECO:0000256" key="2">
    <source>
        <dbReference type="ARBA" id="ARBA00022801"/>
    </source>
</evidence>
<gene>
    <name evidence="6" type="ORF">WHR41_03673</name>
</gene>
<comment type="similarity">
    <text evidence="1">Belongs to the amidase family.</text>
</comment>
<evidence type="ECO:0000256" key="4">
    <source>
        <dbReference type="PIRSR" id="PIRSR001221-2"/>
    </source>
</evidence>
<evidence type="ECO:0000256" key="1">
    <source>
        <dbReference type="ARBA" id="ARBA00009199"/>
    </source>
</evidence>
<dbReference type="EMBL" id="JAAQHG020000009">
    <property type="protein sequence ID" value="KAL1587606.1"/>
    <property type="molecule type" value="Genomic_DNA"/>
</dbReference>
<keyword evidence="2" id="KW-0378">Hydrolase</keyword>
<name>A0AB34KUW2_9PEZI</name>
<evidence type="ECO:0000313" key="6">
    <source>
        <dbReference type="EMBL" id="KAL1587606.1"/>
    </source>
</evidence>
<dbReference type="RefSeq" id="XP_069230711.1">
    <property type="nucleotide sequence ID" value="XM_069372279.1"/>
</dbReference>
<comment type="caution">
    <text evidence="6">The sequence shown here is derived from an EMBL/GenBank/DDBJ whole genome shotgun (WGS) entry which is preliminary data.</text>
</comment>
<feature type="binding site" evidence="4">
    <location>
        <position position="211"/>
    </location>
    <ligand>
        <name>substrate</name>
    </ligand>
</feature>
<dbReference type="Gene3D" id="3.90.1300.10">
    <property type="entry name" value="Amidase signature (AS) domain"/>
    <property type="match status" value="1"/>
</dbReference>
<evidence type="ECO:0000313" key="7">
    <source>
        <dbReference type="Proteomes" id="UP000803884"/>
    </source>
</evidence>
<dbReference type="GO" id="GO:0016787">
    <property type="term" value="F:hydrolase activity"/>
    <property type="evidence" value="ECO:0007669"/>
    <property type="project" value="UniProtKB-KW"/>
</dbReference>
<feature type="binding site" evidence="4">
    <location>
        <position position="185"/>
    </location>
    <ligand>
        <name>substrate</name>
    </ligand>
</feature>
<proteinExistence type="inferred from homology"/>
<dbReference type="GeneID" id="96005117"/>
<dbReference type="AlphaFoldDB" id="A0AB34KUW2"/>
<keyword evidence="7" id="KW-1185">Reference proteome</keyword>
<dbReference type="InterPro" id="IPR023631">
    <property type="entry name" value="Amidase_dom"/>
</dbReference>
<dbReference type="PANTHER" id="PTHR46072:SF6">
    <property type="entry name" value="AMIDASE, PUTATIVE (AFU_ORTHOLOGUE AFUA_1G14530)-RELATED"/>
    <property type="match status" value="1"/>
</dbReference>
<dbReference type="InterPro" id="IPR036928">
    <property type="entry name" value="AS_sf"/>
</dbReference>
<feature type="active site" description="Charge relay system" evidence="3">
    <location>
        <position position="211"/>
    </location>
</feature>
<evidence type="ECO:0000256" key="3">
    <source>
        <dbReference type="PIRSR" id="PIRSR001221-1"/>
    </source>
</evidence>
<protein>
    <recommendedName>
        <fullName evidence="5">Amidase domain-containing protein</fullName>
    </recommendedName>
</protein>
<dbReference type="Pfam" id="PF01425">
    <property type="entry name" value="Amidase"/>
    <property type="match status" value="1"/>
</dbReference>
<accession>A0AB34KUW2</accession>